<name>A0ACC1HAP6_9FUNG</name>
<evidence type="ECO:0000313" key="1">
    <source>
        <dbReference type="EMBL" id="KAJ1673588.1"/>
    </source>
</evidence>
<evidence type="ECO:0000313" key="2">
    <source>
        <dbReference type="Proteomes" id="UP001145114"/>
    </source>
</evidence>
<proteinExistence type="predicted"/>
<reference evidence="1" key="1">
    <citation type="submission" date="2022-06" db="EMBL/GenBank/DDBJ databases">
        <title>Phylogenomic reconstructions and comparative analyses of Kickxellomycotina fungi.</title>
        <authorList>
            <person name="Reynolds N.K."/>
            <person name="Stajich J.E."/>
            <person name="Barry K."/>
            <person name="Grigoriev I.V."/>
            <person name="Crous P."/>
            <person name="Smith M.E."/>
        </authorList>
    </citation>
    <scope>NUCLEOTIDE SEQUENCE</scope>
    <source>
        <strain evidence="1">RSA 2271</strain>
    </source>
</reference>
<keyword evidence="2" id="KW-1185">Reference proteome</keyword>
<gene>
    <name evidence="1" type="ORF">EV182_004938</name>
</gene>
<protein>
    <submittedName>
        <fullName evidence="1">Uncharacterized protein</fullName>
    </submittedName>
</protein>
<dbReference type="Proteomes" id="UP001145114">
    <property type="component" value="Unassembled WGS sequence"/>
</dbReference>
<dbReference type="EMBL" id="JAMZIH010006776">
    <property type="protein sequence ID" value="KAJ1673588.1"/>
    <property type="molecule type" value="Genomic_DNA"/>
</dbReference>
<comment type="caution">
    <text evidence="1">The sequence shown here is derived from an EMBL/GenBank/DDBJ whole genome shotgun (WGS) entry which is preliminary data.</text>
</comment>
<organism evidence="1 2">
    <name type="scientific">Spiromyces aspiralis</name>
    <dbReference type="NCBI Taxonomy" id="68401"/>
    <lineage>
        <taxon>Eukaryota</taxon>
        <taxon>Fungi</taxon>
        <taxon>Fungi incertae sedis</taxon>
        <taxon>Zoopagomycota</taxon>
        <taxon>Kickxellomycotina</taxon>
        <taxon>Kickxellomycetes</taxon>
        <taxon>Kickxellales</taxon>
        <taxon>Kickxellaceae</taxon>
        <taxon>Spiromyces</taxon>
    </lineage>
</organism>
<accession>A0ACC1HAP6</accession>
<sequence length="320" mass="35854">TGQLCVTGDNKVTTSANPYSMLAGNDIRAYNHYLLGSTASNTSQGLANALKTGSRSAILGINSSFGMTPHLAHLFSENQALIEARLRDIEAKFRYYREWHTEEFARKREALSPAFQVRVFDPVVSDSRGEPRSISDVHALPPYEVLLRLLSEESSAYIRQLPTDHGPDIEFLYQRLQVITPSNQANRLALPWYLFWDDIYRRYAKTERQLVRYACDFCPLYPGSIAYRPMPRIELEAFLEERGLWVPVSRGSSPFPDSLRGSDGHDRSGSSGGARRWHDSGVSILPGFGLNHTGQPASGFLHSGLLNQLYSWLDRIASSG</sequence>
<feature type="non-terminal residue" evidence="1">
    <location>
        <position position="1"/>
    </location>
</feature>